<name>E5A0T9_LEPMJ</name>
<gene>
    <name evidence="1" type="ORF">LEMA_P103660.1</name>
</gene>
<dbReference type="AlphaFoldDB" id="E5A0T9"/>
<dbReference type="InParanoid" id="E5A0T9"/>
<dbReference type="GeneID" id="13281062"/>
<dbReference type="VEuPathDB" id="FungiDB:LEMA_P103660.1"/>
<dbReference type="OMA" id="PAKYHTH"/>
<dbReference type="HOGENOM" id="CLU_033093_2_1_1"/>
<dbReference type="OrthoDB" id="4539697at2759"/>
<dbReference type="eggNOG" id="ENOG502R8TZ">
    <property type="taxonomic scope" value="Eukaryota"/>
</dbReference>
<accession>E5A0T9</accession>
<proteinExistence type="predicted"/>
<dbReference type="STRING" id="985895.E5A0T9"/>
<keyword evidence="2" id="KW-1185">Reference proteome</keyword>
<dbReference type="Proteomes" id="UP000002668">
    <property type="component" value="Genome"/>
</dbReference>
<organism evidence="2">
    <name type="scientific">Leptosphaeria maculans (strain JN3 / isolate v23.1.3 / race Av1-4-5-6-7-8)</name>
    <name type="common">Blackleg fungus</name>
    <name type="synonym">Phoma lingam</name>
    <dbReference type="NCBI Taxonomy" id="985895"/>
    <lineage>
        <taxon>Eukaryota</taxon>
        <taxon>Fungi</taxon>
        <taxon>Dikarya</taxon>
        <taxon>Ascomycota</taxon>
        <taxon>Pezizomycotina</taxon>
        <taxon>Dothideomycetes</taxon>
        <taxon>Pleosporomycetidae</taxon>
        <taxon>Pleosporales</taxon>
        <taxon>Pleosporineae</taxon>
        <taxon>Leptosphaeriaceae</taxon>
        <taxon>Plenodomus</taxon>
        <taxon>Plenodomus lingam/Leptosphaeria maculans species complex</taxon>
    </lineage>
</organism>
<dbReference type="PANTHER" id="PTHR37489:SF1">
    <property type="entry name" value="DUF3500 DOMAIN-CONTAINING PROTEIN"/>
    <property type="match status" value="1"/>
</dbReference>
<dbReference type="EMBL" id="FP929131">
    <property type="protein sequence ID" value="CBX97235.1"/>
    <property type="molecule type" value="Genomic_DNA"/>
</dbReference>
<reference evidence="2" key="1">
    <citation type="journal article" date="2011" name="Nat. Commun.">
        <title>Effector diversification within compartments of the Leptosphaeria maculans genome affected by Repeat-Induced Point mutations.</title>
        <authorList>
            <person name="Rouxel T."/>
            <person name="Grandaubert J."/>
            <person name="Hane J.K."/>
            <person name="Hoede C."/>
            <person name="van de Wouw A.P."/>
            <person name="Couloux A."/>
            <person name="Dominguez V."/>
            <person name="Anthouard V."/>
            <person name="Bally P."/>
            <person name="Bourras S."/>
            <person name="Cozijnsen A.J."/>
            <person name="Ciuffetti L.M."/>
            <person name="Degrave A."/>
            <person name="Dilmaghani A."/>
            <person name="Duret L."/>
            <person name="Fudal I."/>
            <person name="Goodwin S.B."/>
            <person name="Gout L."/>
            <person name="Glaser N."/>
            <person name="Linglin J."/>
            <person name="Kema G.H.J."/>
            <person name="Lapalu N."/>
            <person name="Lawrence C.B."/>
            <person name="May K."/>
            <person name="Meyer M."/>
            <person name="Ollivier B."/>
            <person name="Poulain J."/>
            <person name="Schoch C.L."/>
            <person name="Simon A."/>
            <person name="Spatafora J.W."/>
            <person name="Stachowiak A."/>
            <person name="Turgeon B.G."/>
            <person name="Tyler B.M."/>
            <person name="Vincent D."/>
            <person name="Weissenbach J."/>
            <person name="Amselem J."/>
            <person name="Quesneville H."/>
            <person name="Oliver R.P."/>
            <person name="Wincker P."/>
            <person name="Balesdent M.-H."/>
            <person name="Howlett B.J."/>
        </authorList>
    </citation>
    <scope>NUCLEOTIDE SEQUENCE [LARGE SCALE GENOMIC DNA]</scope>
    <source>
        <strain evidence="2">JN3 / isolate v23.1.3 / race Av1-4-5-6-7-8</strain>
    </source>
</reference>
<dbReference type="PANTHER" id="PTHR37489">
    <property type="entry name" value="DUF3500 DOMAIN-CONTAINING PROTEIN"/>
    <property type="match status" value="1"/>
</dbReference>
<dbReference type="Pfam" id="PF12006">
    <property type="entry name" value="DUF3500"/>
    <property type="match status" value="1"/>
</dbReference>
<protein>
    <recommendedName>
        <fullName evidence="3">DUF3500 domain-containing protein</fullName>
    </recommendedName>
</protein>
<sequence length="449" mass="50925">MARRSSFDEASAGFRAHLPALDSPRFTTAAKQSVYEYTKCMQDNRAPPWLYDLTTVWEKLLAEPFTGVTNDGKVREALFSAKDGNNPDVELAVQKAESLLGSLSVEMKGKLTYPINAREWRAWSNPEFLLRPFGLRLEEVPEDTAQGILSVVQASLSPEGFQKALSAMRINHFLGEVVRLPNIMNKYSYNFLVFGTPSTSPSSPWGWLLYGHHLCISCFFKGPFISLTPSFTGAEPNIIDAGEWKGTEILHREGNLGLQLMQSLGPEQREKAQTFKKLRDEGMKQAYGNSNNDQSKADELITDTWGPDDQRHRCGAFRDNRVVPYEGVVASDLSHEQRKLIIEICNEFLLYHPIKARELRLKQVEEHFSETYFCWIGGYGPDDAFYFRIQSPVILVELDHHSGVFLTNKEPAKYHTHTICRTPNAGDYGQAVREGAERLTKTRSYPIYR</sequence>
<evidence type="ECO:0000313" key="2">
    <source>
        <dbReference type="Proteomes" id="UP000002668"/>
    </source>
</evidence>
<dbReference type="InterPro" id="IPR021889">
    <property type="entry name" value="DUF3500"/>
</dbReference>
<evidence type="ECO:0008006" key="3">
    <source>
        <dbReference type="Google" id="ProtNLM"/>
    </source>
</evidence>
<evidence type="ECO:0000313" key="1">
    <source>
        <dbReference type="EMBL" id="CBX97235.1"/>
    </source>
</evidence>